<evidence type="ECO:0000313" key="2">
    <source>
        <dbReference type="Proteomes" id="UP001430990"/>
    </source>
</evidence>
<dbReference type="EMBL" id="CP088100">
    <property type="protein sequence ID" value="UFW84800.1"/>
    <property type="molecule type" value="Genomic_DNA"/>
</dbReference>
<protein>
    <submittedName>
        <fullName evidence="1">STAS/SEC14 domain-containing protein</fullName>
    </submittedName>
</protein>
<dbReference type="Gene3D" id="3.40.50.10600">
    <property type="entry name" value="SpoIIaa-like domains"/>
    <property type="match status" value="1"/>
</dbReference>
<gene>
    <name evidence="1" type="ORF">BjapCC829_33450</name>
</gene>
<name>A0ABY3QG39_9BRAD</name>
<accession>A0ABY3QG39</accession>
<dbReference type="InterPro" id="IPR038396">
    <property type="entry name" value="SpoIIAA-like_sf"/>
</dbReference>
<dbReference type="Proteomes" id="UP001430990">
    <property type="component" value="Chromosome"/>
</dbReference>
<dbReference type="RefSeq" id="WP_161495724.1">
    <property type="nucleotide sequence ID" value="NZ_CP088100.1"/>
</dbReference>
<dbReference type="Pfam" id="PF11964">
    <property type="entry name" value="SpoIIAA-like"/>
    <property type="match status" value="1"/>
</dbReference>
<evidence type="ECO:0000313" key="1">
    <source>
        <dbReference type="EMBL" id="UFW84800.1"/>
    </source>
</evidence>
<organism evidence="1 2">
    <name type="scientific">Bradyrhizobium barranii</name>
    <dbReference type="NCBI Taxonomy" id="2992140"/>
    <lineage>
        <taxon>Bacteria</taxon>
        <taxon>Pseudomonadati</taxon>
        <taxon>Pseudomonadota</taxon>
        <taxon>Alphaproteobacteria</taxon>
        <taxon>Hyphomicrobiales</taxon>
        <taxon>Nitrobacteraceae</taxon>
        <taxon>Bradyrhizobium</taxon>
    </lineage>
</organism>
<sequence length="43" mass="4923">MVVVTDSELFKAIPRMAKHFVSAQVRRFSSDQKAETLAWLEAQ</sequence>
<dbReference type="InterPro" id="IPR021866">
    <property type="entry name" value="SpoIIAA-like"/>
</dbReference>
<keyword evidence="2" id="KW-1185">Reference proteome</keyword>
<reference evidence="1" key="1">
    <citation type="submission" date="2021-11" db="EMBL/GenBank/DDBJ databases">
        <title>Australian commercial rhizobial inoculants.</title>
        <authorList>
            <person name="Kohlmeier M.G."/>
            <person name="O'Hara G.W."/>
            <person name="Colombi E."/>
            <person name="Ramsay J.P."/>
            <person name="Terpolilli J."/>
        </authorList>
    </citation>
    <scope>NUCLEOTIDE SEQUENCE</scope>
    <source>
        <strain evidence="1">CC829</strain>
    </source>
</reference>
<dbReference type="InterPro" id="IPR036513">
    <property type="entry name" value="STAS_dom_sf"/>
</dbReference>
<dbReference type="SUPFAM" id="SSF52091">
    <property type="entry name" value="SpoIIaa-like"/>
    <property type="match status" value="1"/>
</dbReference>
<proteinExistence type="predicted"/>